<name>A0AAX6IG34_IRIPA</name>
<accession>A0AAX6IG34</accession>
<organism evidence="1 2">
    <name type="scientific">Iris pallida</name>
    <name type="common">Sweet iris</name>
    <dbReference type="NCBI Taxonomy" id="29817"/>
    <lineage>
        <taxon>Eukaryota</taxon>
        <taxon>Viridiplantae</taxon>
        <taxon>Streptophyta</taxon>
        <taxon>Embryophyta</taxon>
        <taxon>Tracheophyta</taxon>
        <taxon>Spermatophyta</taxon>
        <taxon>Magnoliopsida</taxon>
        <taxon>Liliopsida</taxon>
        <taxon>Asparagales</taxon>
        <taxon>Iridaceae</taxon>
        <taxon>Iridoideae</taxon>
        <taxon>Irideae</taxon>
        <taxon>Iris</taxon>
    </lineage>
</organism>
<evidence type="ECO:0000313" key="2">
    <source>
        <dbReference type="Proteomes" id="UP001140949"/>
    </source>
</evidence>
<dbReference type="Proteomes" id="UP001140949">
    <property type="component" value="Unassembled WGS sequence"/>
</dbReference>
<keyword evidence="2" id="KW-1185">Reference proteome</keyword>
<reference evidence="1" key="1">
    <citation type="journal article" date="2023" name="GigaByte">
        <title>Genome assembly of the bearded iris, Iris pallida Lam.</title>
        <authorList>
            <person name="Bruccoleri R.E."/>
            <person name="Oakeley E.J."/>
            <person name="Faust A.M.E."/>
            <person name="Altorfer M."/>
            <person name="Dessus-Babus S."/>
            <person name="Burckhardt D."/>
            <person name="Oertli M."/>
            <person name="Naumann U."/>
            <person name="Petersen F."/>
            <person name="Wong J."/>
        </authorList>
    </citation>
    <scope>NUCLEOTIDE SEQUENCE</scope>
    <source>
        <strain evidence="1">GSM-AAB239-AS_SAM_17_03QT</strain>
    </source>
</reference>
<comment type="caution">
    <text evidence="1">The sequence shown here is derived from an EMBL/GenBank/DDBJ whole genome shotgun (WGS) entry which is preliminary data.</text>
</comment>
<gene>
    <name evidence="1" type="ORF">M6B38_254450</name>
</gene>
<sequence length="146" mass="16711">MLWLWACLSPRPPPAAFLSSRCTRLLIYHHPPTVRQCGILKSLRLINCSTYHHSSDISVFIMAFTFCDLLWFHHQSLVMMSLFMLLHQLPGEPNDANSIAVIAFSWSSVVSQSASNFYLLQFNMAQIFNILIEVVWPCIILSRIAN</sequence>
<protein>
    <submittedName>
        <fullName evidence="1">Uncharacterized protein</fullName>
    </submittedName>
</protein>
<reference evidence="1" key="2">
    <citation type="submission" date="2023-04" db="EMBL/GenBank/DDBJ databases">
        <authorList>
            <person name="Bruccoleri R.E."/>
            <person name="Oakeley E.J."/>
            <person name="Faust A.-M."/>
            <person name="Dessus-Babus S."/>
            <person name="Altorfer M."/>
            <person name="Burckhardt D."/>
            <person name="Oertli M."/>
            <person name="Naumann U."/>
            <person name="Petersen F."/>
            <person name="Wong J."/>
        </authorList>
    </citation>
    <scope>NUCLEOTIDE SEQUENCE</scope>
    <source>
        <strain evidence="1">GSM-AAB239-AS_SAM_17_03QT</strain>
        <tissue evidence="1">Leaf</tissue>
    </source>
</reference>
<dbReference type="EMBL" id="JANAVB010001800">
    <property type="protein sequence ID" value="KAJ6852189.1"/>
    <property type="molecule type" value="Genomic_DNA"/>
</dbReference>
<evidence type="ECO:0000313" key="1">
    <source>
        <dbReference type="EMBL" id="KAJ6852189.1"/>
    </source>
</evidence>
<dbReference type="AlphaFoldDB" id="A0AAX6IG34"/>
<proteinExistence type="predicted"/>